<keyword evidence="3" id="KW-0238">DNA-binding</keyword>
<evidence type="ECO:0000313" key="6">
    <source>
        <dbReference type="EMBL" id="PZP46950.1"/>
    </source>
</evidence>
<protein>
    <recommendedName>
        <fullName evidence="5">Type I restriction modification DNA specificity domain-containing protein</fullName>
    </recommendedName>
</protein>
<name>A0A2W5F047_9SPHI</name>
<dbReference type="GO" id="GO:0003677">
    <property type="term" value="F:DNA binding"/>
    <property type="evidence" value="ECO:0007669"/>
    <property type="project" value="UniProtKB-KW"/>
</dbReference>
<dbReference type="InterPro" id="IPR044946">
    <property type="entry name" value="Restrct_endonuc_typeI_TRD_sf"/>
</dbReference>
<dbReference type="InterPro" id="IPR052021">
    <property type="entry name" value="Type-I_RS_S_subunit"/>
</dbReference>
<dbReference type="Gene3D" id="3.90.220.20">
    <property type="entry name" value="DNA methylase specificity domains"/>
    <property type="match status" value="2"/>
</dbReference>
<accession>A0A2W5F047</accession>
<dbReference type="AlphaFoldDB" id="A0A2W5F047"/>
<feature type="coiled-coil region" evidence="4">
    <location>
        <begin position="391"/>
        <end position="425"/>
    </location>
</feature>
<dbReference type="SUPFAM" id="SSF116734">
    <property type="entry name" value="DNA methylase specificity domain"/>
    <property type="match status" value="2"/>
</dbReference>
<sequence>MKQKTQYKITSVGLIPSDWEVKKFTEIFYIFPTASYSRADLTNSDETLYMHYGDIHTKYHFHIDVNSAQLPTVPDDKVKNYELVKEGDLLISDASEDYEGVGKAIEVVNLGEKKMISGLHTFHVREKTPVFAKLFKGYISLHEDVVKQYRKLATGTKVYSISKDSLLKIQIPIPPLPEQQKIAEILSTWDKAIQQTQSLIQKLEVRNEALAFSLLTGKTRVINKENIKYHKTTLGSKYPIDWEITTIKKLFKERKEKSSDQSKYPLFSLTIEKGLTEKTDRYERSFLLKDQESNEYKLIHPNDILFNPMNLRFGAIAKSNVDQIVSVSAYYNSIYKNDDSINLDYYTDLFKTRLFLNLYERIAIGSLLEKKRVHLSNLLDLEIPKPSLTEQNTIANILNTANKELKQYQEKLTALNEQKRGLMQQLLTGKVRTI</sequence>
<evidence type="ECO:0000256" key="1">
    <source>
        <dbReference type="ARBA" id="ARBA00010923"/>
    </source>
</evidence>
<dbReference type="InterPro" id="IPR000055">
    <property type="entry name" value="Restrct_endonuc_typeI_TRD"/>
</dbReference>
<dbReference type="PANTHER" id="PTHR30408">
    <property type="entry name" value="TYPE-1 RESTRICTION ENZYME ECOKI SPECIFICITY PROTEIN"/>
    <property type="match status" value="1"/>
</dbReference>
<evidence type="ECO:0000313" key="7">
    <source>
        <dbReference type="Proteomes" id="UP000249645"/>
    </source>
</evidence>
<dbReference type="Gene3D" id="1.10.287.1120">
    <property type="entry name" value="Bipartite methylase S protein"/>
    <property type="match status" value="1"/>
</dbReference>
<evidence type="ECO:0000256" key="3">
    <source>
        <dbReference type="ARBA" id="ARBA00023125"/>
    </source>
</evidence>
<feature type="domain" description="Type I restriction modification DNA specificity" evidence="5">
    <location>
        <begin position="16"/>
        <end position="204"/>
    </location>
</feature>
<dbReference type="EMBL" id="QFOI01000207">
    <property type="protein sequence ID" value="PZP46950.1"/>
    <property type="molecule type" value="Genomic_DNA"/>
</dbReference>
<proteinExistence type="inferred from homology"/>
<keyword evidence="4" id="KW-0175">Coiled coil</keyword>
<evidence type="ECO:0000256" key="4">
    <source>
        <dbReference type="SAM" id="Coils"/>
    </source>
</evidence>
<comment type="similarity">
    <text evidence="1">Belongs to the type-I restriction system S methylase family.</text>
</comment>
<dbReference type="GO" id="GO:0009307">
    <property type="term" value="P:DNA restriction-modification system"/>
    <property type="evidence" value="ECO:0007669"/>
    <property type="project" value="UniProtKB-KW"/>
</dbReference>
<comment type="caution">
    <text evidence="6">The sequence shown here is derived from an EMBL/GenBank/DDBJ whole genome shotgun (WGS) entry which is preliminary data.</text>
</comment>
<organism evidence="6 7">
    <name type="scientific">Pseudopedobacter saltans</name>
    <dbReference type="NCBI Taxonomy" id="151895"/>
    <lineage>
        <taxon>Bacteria</taxon>
        <taxon>Pseudomonadati</taxon>
        <taxon>Bacteroidota</taxon>
        <taxon>Sphingobacteriia</taxon>
        <taxon>Sphingobacteriales</taxon>
        <taxon>Sphingobacteriaceae</taxon>
        <taxon>Pseudopedobacter</taxon>
    </lineage>
</organism>
<dbReference type="PANTHER" id="PTHR30408:SF12">
    <property type="entry name" value="TYPE I RESTRICTION ENZYME MJAVIII SPECIFICITY SUBUNIT"/>
    <property type="match status" value="1"/>
</dbReference>
<evidence type="ECO:0000256" key="2">
    <source>
        <dbReference type="ARBA" id="ARBA00022747"/>
    </source>
</evidence>
<reference evidence="6 7" key="1">
    <citation type="submission" date="2017-11" db="EMBL/GenBank/DDBJ databases">
        <title>Infants hospitalized years apart are colonized by the same room-sourced microbial strains.</title>
        <authorList>
            <person name="Brooks B."/>
            <person name="Olm M.R."/>
            <person name="Firek B.A."/>
            <person name="Baker R."/>
            <person name="Thomas B.C."/>
            <person name="Morowitz M.J."/>
            <person name="Banfield J.F."/>
        </authorList>
    </citation>
    <scope>NUCLEOTIDE SEQUENCE [LARGE SCALE GENOMIC DNA]</scope>
    <source>
        <strain evidence="6">S2_009_000_R2_76</strain>
    </source>
</reference>
<dbReference type="Pfam" id="PF01420">
    <property type="entry name" value="Methylase_S"/>
    <property type="match status" value="1"/>
</dbReference>
<keyword evidence="2" id="KW-0680">Restriction system</keyword>
<evidence type="ECO:0000259" key="5">
    <source>
        <dbReference type="Pfam" id="PF01420"/>
    </source>
</evidence>
<dbReference type="Proteomes" id="UP000249645">
    <property type="component" value="Unassembled WGS sequence"/>
</dbReference>
<gene>
    <name evidence="6" type="ORF">DI598_11565</name>
</gene>